<organism evidence="1 2">
    <name type="scientific">Tritrichomonas foetus</name>
    <dbReference type="NCBI Taxonomy" id="1144522"/>
    <lineage>
        <taxon>Eukaryota</taxon>
        <taxon>Metamonada</taxon>
        <taxon>Parabasalia</taxon>
        <taxon>Tritrichomonadida</taxon>
        <taxon>Tritrichomonadidae</taxon>
        <taxon>Tritrichomonas</taxon>
    </lineage>
</organism>
<dbReference type="SUPFAM" id="SSF47954">
    <property type="entry name" value="Cyclin-like"/>
    <property type="match status" value="1"/>
</dbReference>
<dbReference type="PANTHER" id="PTHR15615">
    <property type="match status" value="1"/>
</dbReference>
<dbReference type="Proteomes" id="UP000179807">
    <property type="component" value="Unassembled WGS sequence"/>
</dbReference>
<dbReference type="Gene3D" id="1.10.472.10">
    <property type="entry name" value="Cyclin-like"/>
    <property type="match status" value="1"/>
</dbReference>
<proteinExistence type="predicted"/>
<keyword evidence="2" id="KW-1185">Reference proteome</keyword>
<comment type="caution">
    <text evidence="1">The sequence shown here is derived from an EMBL/GenBank/DDBJ whole genome shotgun (WGS) entry which is preliminary data.</text>
</comment>
<dbReference type="CDD" id="cd20558">
    <property type="entry name" value="CYCLIN_ScPCL7-like"/>
    <property type="match status" value="1"/>
</dbReference>
<evidence type="ECO:0000313" key="2">
    <source>
        <dbReference type="Proteomes" id="UP000179807"/>
    </source>
</evidence>
<dbReference type="InterPro" id="IPR013922">
    <property type="entry name" value="Cyclin_PHO80-like"/>
</dbReference>
<dbReference type="VEuPathDB" id="TrichDB:TRFO_13729"/>
<reference evidence="1" key="1">
    <citation type="submission" date="2016-10" db="EMBL/GenBank/DDBJ databases">
        <authorList>
            <person name="Benchimol M."/>
            <person name="Almeida L.G."/>
            <person name="Vasconcelos A.T."/>
            <person name="Perreira-Neves A."/>
            <person name="Rosa I.A."/>
            <person name="Tasca T."/>
            <person name="Bogo M.R."/>
            <person name="de Souza W."/>
        </authorList>
    </citation>
    <scope>NUCLEOTIDE SEQUENCE [LARGE SCALE GENOMIC DNA]</scope>
    <source>
        <strain evidence="1">K</strain>
    </source>
</reference>
<evidence type="ECO:0000313" key="1">
    <source>
        <dbReference type="EMBL" id="OHT15884.1"/>
    </source>
</evidence>
<name>A0A1J4L1N8_9EUKA</name>
<sequence length="182" mass="20731">MQEMTETDSYSDNFNEVSNELPILRVIAFILQEASKEGSLLTGPNLNLTRFHTLSPPKMSILSYLEYLKEKSHCSITCFVVSLIYLDHLIAGNVNIQITPNTVHKLFLAALVTTVKFHTDICLNNSAWSIIGGIRVEELDILENEFLFLLKFSLVISKEEFNKYNRELKLKSALPPFSKTFI</sequence>
<gene>
    <name evidence="1" type="ORF">TRFO_13729</name>
</gene>
<protein>
    <submittedName>
        <fullName evidence="1">Cyclin, N-terminal domain containing protein</fullName>
    </submittedName>
</protein>
<dbReference type="Pfam" id="PF08613">
    <property type="entry name" value="Cyclin"/>
    <property type="match status" value="1"/>
</dbReference>
<accession>A0A1J4L1N8</accession>
<dbReference type="InterPro" id="IPR036915">
    <property type="entry name" value="Cyclin-like_sf"/>
</dbReference>
<dbReference type="GO" id="GO:0019901">
    <property type="term" value="F:protein kinase binding"/>
    <property type="evidence" value="ECO:0007669"/>
    <property type="project" value="InterPro"/>
</dbReference>
<dbReference type="OrthoDB" id="337735at2759"/>
<dbReference type="EMBL" id="MLAK01000176">
    <property type="protein sequence ID" value="OHT15884.1"/>
    <property type="molecule type" value="Genomic_DNA"/>
</dbReference>
<dbReference type="GeneID" id="94832119"/>
<dbReference type="RefSeq" id="XP_068369020.1">
    <property type="nucleotide sequence ID" value="XM_068497415.1"/>
</dbReference>
<dbReference type="AlphaFoldDB" id="A0A1J4L1N8"/>
<dbReference type="PANTHER" id="PTHR15615:SF108">
    <property type="entry name" value="PROTEIN CNPPD1"/>
    <property type="match status" value="1"/>
</dbReference>